<keyword evidence="1" id="KW-0732">Signal</keyword>
<keyword evidence="3" id="KW-1185">Reference proteome</keyword>
<dbReference type="RefSeq" id="WP_127691080.1">
    <property type="nucleotide sequence ID" value="NZ_RZUL01000003.1"/>
</dbReference>
<feature type="chain" id="PRO_5019553408" description="Tetratricopeptide repeat protein" evidence="1">
    <location>
        <begin position="33"/>
        <end position="437"/>
    </location>
</feature>
<gene>
    <name evidence="2" type="ORF">ENE74_11670</name>
</gene>
<feature type="signal peptide" evidence="1">
    <location>
        <begin position="1"/>
        <end position="32"/>
    </location>
</feature>
<name>A0A437J7S3_9SPHN</name>
<protein>
    <recommendedName>
        <fullName evidence="4">Tetratricopeptide repeat protein</fullName>
    </recommendedName>
</protein>
<comment type="caution">
    <text evidence="2">The sequence shown here is derived from an EMBL/GenBank/DDBJ whole genome shotgun (WGS) entry which is preliminary data.</text>
</comment>
<evidence type="ECO:0000313" key="2">
    <source>
        <dbReference type="EMBL" id="RVT41087.1"/>
    </source>
</evidence>
<dbReference type="EMBL" id="RZUL01000003">
    <property type="protein sequence ID" value="RVT41087.1"/>
    <property type="molecule type" value="Genomic_DNA"/>
</dbReference>
<reference evidence="2 3" key="1">
    <citation type="submission" date="2019-01" db="EMBL/GenBank/DDBJ databases">
        <authorList>
            <person name="Chen W.-M."/>
        </authorList>
    </citation>
    <scope>NUCLEOTIDE SEQUENCE [LARGE SCALE GENOMIC DNA]</scope>
    <source>
        <strain evidence="2 3">TLA-22</strain>
    </source>
</reference>
<dbReference type="SUPFAM" id="SSF81901">
    <property type="entry name" value="HCP-like"/>
    <property type="match status" value="1"/>
</dbReference>
<dbReference type="Proteomes" id="UP000282977">
    <property type="component" value="Unassembled WGS sequence"/>
</dbReference>
<evidence type="ECO:0008006" key="4">
    <source>
        <dbReference type="Google" id="ProtNLM"/>
    </source>
</evidence>
<accession>A0A437J7S3</accession>
<evidence type="ECO:0000256" key="1">
    <source>
        <dbReference type="SAM" id="SignalP"/>
    </source>
</evidence>
<proteinExistence type="predicted"/>
<dbReference type="OrthoDB" id="7325958at2"/>
<evidence type="ECO:0000313" key="3">
    <source>
        <dbReference type="Proteomes" id="UP000282977"/>
    </source>
</evidence>
<organism evidence="2 3">
    <name type="scientific">Sphingobium algorifonticola</name>
    <dbReference type="NCBI Taxonomy" id="2008318"/>
    <lineage>
        <taxon>Bacteria</taxon>
        <taxon>Pseudomonadati</taxon>
        <taxon>Pseudomonadota</taxon>
        <taxon>Alphaproteobacteria</taxon>
        <taxon>Sphingomonadales</taxon>
        <taxon>Sphingomonadaceae</taxon>
        <taxon>Sphingobium</taxon>
    </lineage>
</organism>
<sequence length="437" mass="46008">MRSLSRLAVSKLAAALMLGTAALAMTATPAFAQRDKKEKAPAAPKRDLSKPFIAAAQPVDKANQAKDFAAMVAALPAAEAAATTPDDKFTAGNFRLGAGIGLNDQKMQRDGLKAMLASGAAAQEDLPKFNYFAGKLAYDAKDYDDALIYLQKAAELGFEGSSSYLLVAEAHFQKAIAMSGGGGQLSPAAKPIAQQGLAPLKKAIELEKAAGRAVPPAWLNRGFSIAYTSGSAEAPQWAVMQVETDPTGNNWRQLLRTFQDRNRSMSAGENLDVMRLMYQTGALQSEYDYAEYADTASKLALFGEVKSVIDQGRSNGKLAPGKLNDFYTQATSKIASDKASLPSAAAESAKAANGRTAAFTAGAYQGYGDYAKAAELYRVALQKGSVDANEVNTRLGIALAMAGDTAGAKTAFEAVSAGPRKEIASFWLLWLSKKAAA</sequence>
<dbReference type="AlphaFoldDB" id="A0A437J7S3"/>